<dbReference type="EMBL" id="CAMAPF010001032">
    <property type="protein sequence ID" value="CAH9141666.1"/>
    <property type="molecule type" value="Genomic_DNA"/>
</dbReference>
<accession>A0AAV0G179</accession>
<name>A0AAV0G179_9ASTE</name>
<comment type="caution">
    <text evidence="2">The sequence shown here is derived from an EMBL/GenBank/DDBJ whole genome shotgun (WGS) entry which is preliminary data.</text>
</comment>
<feature type="compositionally biased region" description="Acidic residues" evidence="1">
    <location>
        <begin position="29"/>
        <end position="38"/>
    </location>
</feature>
<evidence type="ECO:0000256" key="1">
    <source>
        <dbReference type="SAM" id="MobiDB-lite"/>
    </source>
</evidence>
<reference evidence="2" key="1">
    <citation type="submission" date="2022-07" db="EMBL/GenBank/DDBJ databases">
        <authorList>
            <person name="Macas J."/>
            <person name="Novak P."/>
            <person name="Neumann P."/>
        </authorList>
    </citation>
    <scope>NUCLEOTIDE SEQUENCE</scope>
</reference>
<dbReference type="AlphaFoldDB" id="A0AAV0G179"/>
<protein>
    <submittedName>
        <fullName evidence="2">Uncharacterized protein</fullName>
    </submittedName>
</protein>
<proteinExistence type="predicted"/>
<sequence length="108" mass="12311">MDFSSWEDDDIFDSIESDSAQGGNKSKEGDDDDVMMDQFVEEDENEDDFIEHGQLIGDDDDDVEVNGNEMHEGSNVVAHERKKRGPTMMHAVHVREHRISIILNKFGQ</sequence>
<feature type="region of interest" description="Disordered" evidence="1">
    <location>
        <begin position="1"/>
        <end position="38"/>
    </location>
</feature>
<feature type="compositionally biased region" description="Acidic residues" evidence="1">
    <location>
        <begin position="1"/>
        <end position="16"/>
    </location>
</feature>
<evidence type="ECO:0000313" key="3">
    <source>
        <dbReference type="Proteomes" id="UP001152523"/>
    </source>
</evidence>
<evidence type="ECO:0000313" key="2">
    <source>
        <dbReference type="EMBL" id="CAH9141666.1"/>
    </source>
</evidence>
<gene>
    <name evidence="2" type="ORF">CEPIT_LOCUS39304</name>
</gene>
<keyword evidence="3" id="KW-1185">Reference proteome</keyword>
<organism evidence="2 3">
    <name type="scientific">Cuscuta epithymum</name>
    <dbReference type="NCBI Taxonomy" id="186058"/>
    <lineage>
        <taxon>Eukaryota</taxon>
        <taxon>Viridiplantae</taxon>
        <taxon>Streptophyta</taxon>
        <taxon>Embryophyta</taxon>
        <taxon>Tracheophyta</taxon>
        <taxon>Spermatophyta</taxon>
        <taxon>Magnoliopsida</taxon>
        <taxon>eudicotyledons</taxon>
        <taxon>Gunneridae</taxon>
        <taxon>Pentapetalae</taxon>
        <taxon>asterids</taxon>
        <taxon>lamiids</taxon>
        <taxon>Solanales</taxon>
        <taxon>Convolvulaceae</taxon>
        <taxon>Cuscuteae</taxon>
        <taxon>Cuscuta</taxon>
        <taxon>Cuscuta subgen. Cuscuta</taxon>
    </lineage>
</organism>
<feature type="non-terminal residue" evidence="2">
    <location>
        <position position="108"/>
    </location>
</feature>
<dbReference type="Proteomes" id="UP001152523">
    <property type="component" value="Unassembled WGS sequence"/>
</dbReference>